<feature type="compositionally biased region" description="Pro residues" evidence="9">
    <location>
        <begin position="959"/>
        <end position="968"/>
    </location>
</feature>
<feature type="region of interest" description="Disordered" evidence="9">
    <location>
        <begin position="872"/>
        <end position="900"/>
    </location>
</feature>
<feature type="compositionally biased region" description="Acidic residues" evidence="9">
    <location>
        <begin position="459"/>
        <end position="469"/>
    </location>
</feature>
<dbReference type="PRINTS" id="PR02031">
    <property type="entry name" value="CYSSERRICHNP"/>
</dbReference>
<dbReference type="PANTHER" id="PTHR13580">
    <property type="entry name" value="TGF-BETA INDUCED APOPTOSIS PROTEIN"/>
    <property type="match status" value="1"/>
</dbReference>
<dbReference type="GO" id="GO:0005634">
    <property type="term" value="C:nucleus"/>
    <property type="evidence" value="ECO:0007669"/>
    <property type="project" value="UniProtKB-SubCell"/>
</dbReference>
<evidence type="ECO:0000313" key="11">
    <source>
        <dbReference type="Proteomes" id="UP000504634"/>
    </source>
</evidence>
<dbReference type="InterPro" id="IPR031972">
    <property type="entry name" value="CSRNP_N"/>
</dbReference>
<feature type="compositionally biased region" description="Polar residues" evidence="9">
    <location>
        <begin position="376"/>
        <end position="388"/>
    </location>
</feature>
<proteinExistence type="inferred from homology"/>
<evidence type="ECO:0000256" key="1">
    <source>
        <dbReference type="ARBA" id="ARBA00004123"/>
    </source>
</evidence>
<dbReference type="GO" id="GO:0006915">
    <property type="term" value="P:apoptotic process"/>
    <property type="evidence" value="ECO:0007669"/>
    <property type="project" value="UniProtKB-KW"/>
</dbReference>
<keyword evidence="3" id="KW-0053">Apoptosis</keyword>
<feature type="region of interest" description="Disordered" evidence="9">
    <location>
        <begin position="140"/>
        <end position="172"/>
    </location>
</feature>
<protein>
    <submittedName>
        <fullName evidence="12 13">Uncharacterized protein LOC115631725 isoform X1</fullName>
    </submittedName>
</protein>
<keyword evidence="7" id="KW-0804">Transcription</keyword>
<keyword evidence="4" id="KW-0805">Transcription regulation</keyword>
<evidence type="ECO:0000259" key="10">
    <source>
        <dbReference type="Pfam" id="PF16019"/>
    </source>
</evidence>
<sequence length="982" mass="104160">MFNPLKKILTYIQKNASRDNMFRNTSSTNNSILANDEGVGGKTNRGSDVEEQEENESGVTYQAGANDLPGTAGQIDQNAQDNDADAEDPEEFIAEDEEFQYDIESQIKTSIIDATKVKPQTSPNAQLDDELADFAEAPHELNGVGDDEEDEDDEGAADGDGDDDDEEVEVDEQYLELDNFPNNEIIVLADTDLNSSLASDNVSEDPLAIDDFTQPLVRDSDNVLDSSSVTTNEEVDTSGDLTWLKLPPDGDEQETSTSLQATAHHSHGPELSVTPTHVKTKEDELRSDGGSDSGLGSETSTLQMTLTSRSDSAKAAPTHEGVPTGTSLGTIPNSSDATDLPVASTSQASSDPKRPLRSNLKRRLEDADGMDLVPDMSTTSAASTTKRQKRSINFDSVQVYYFPRQQGFGCVPTVGGCTLGMGARHIAFKTMTLAEHAAELRRAHRNQNPDMQPRGSSSDDTEESEEDYLSEGSGSDADGDSNGFLQPVTPKQRRALLKAAGVRKIDASEKIECRDIRNSREVCGCSCREFCDPETCACSQAGIKCQVDRAMFPCGCTREACGNTVGRVEFNPTRVRTHYIHTVMRLDMEQRQGQNPSNTLNYSSSGNSGVSAAVSHCYFMQTQSNYSSGYASPAYTPDGSVSYYQQQTPTSASAAQQQQEQQSSYSSHPDLHTPQYAIDSLDPNLFASGTNATPSYGELLAPTYHSLSYGGATSTNASQLSPYNAYHQHQTSSSASVSGSYSPSGVRAAGTALPPSTYSSCAVPSAPPFGIATTTASAIQYHHAIVLETTASMTSTTTFLAAAPTGTATCAFSGARQAAGGGNGSASEFISLSSPIASSSRLSQINDLLQHNRNTTAALVAVSESPGSSLGYAAGGRNAGSAVTDQRQHSGAGNTNTVMDSIDTPPIEDAQRSCMAFDELPPPMLNPTPIVAVLEPNAGKLPESATGMGAKSTAQMPLQQPPSTPQPRQPLDVSLNGGCATD</sequence>
<feature type="region of interest" description="Disordered" evidence="9">
    <location>
        <begin position="21"/>
        <end position="88"/>
    </location>
</feature>
<dbReference type="Proteomes" id="UP000504634">
    <property type="component" value="Unplaced"/>
</dbReference>
<feature type="compositionally biased region" description="Low complexity" evidence="9">
    <location>
        <begin position="644"/>
        <end position="667"/>
    </location>
</feature>
<feature type="region of interest" description="Disordered" evidence="9">
    <location>
        <begin position="941"/>
        <end position="982"/>
    </location>
</feature>
<feature type="compositionally biased region" description="Polar residues" evidence="9">
    <location>
        <begin position="223"/>
        <end position="232"/>
    </location>
</feature>
<feature type="compositionally biased region" description="Low complexity" evidence="9">
    <location>
        <begin position="290"/>
        <end position="302"/>
    </location>
</feature>
<dbReference type="RefSeq" id="XP_030384420.1">
    <property type="nucleotide sequence ID" value="XM_030528560.1"/>
</dbReference>
<evidence type="ECO:0000313" key="13">
    <source>
        <dbReference type="RefSeq" id="XP_030384421.1"/>
    </source>
</evidence>
<dbReference type="AlphaFoldDB" id="A0A6J2U8W0"/>
<dbReference type="GO" id="GO:0000981">
    <property type="term" value="F:DNA-binding transcription factor activity, RNA polymerase II-specific"/>
    <property type="evidence" value="ECO:0007669"/>
    <property type="project" value="TreeGrafter"/>
</dbReference>
<feature type="region of interest" description="Disordered" evidence="9">
    <location>
        <begin position="641"/>
        <end position="677"/>
    </location>
</feature>
<keyword evidence="5" id="KW-0238">DNA-binding</keyword>
<dbReference type="CTD" id="33419"/>
<dbReference type="InterPro" id="IPR023260">
    <property type="entry name" value="Cys/Ser-rich_nuc_prot"/>
</dbReference>
<comment type="similarity">
    <text evidence="2">Belongs to the AXUD1 family.</text>
</comment>
<gene>
    <name evidence="12 13" type="primary">LOC115631725</name>
</gene>
<comment type="subcellular location">
    <subcellularLocation>
        <location evidence="1">Nucleus</location>
    </subcellularLocation>
</comment>
<evidence type="ECO:0000256" key="8">
    <source>
        <dbReference type="ARBA" id="ARBA00023242"/>
    </source>
</evidence>
<evidence type="ECO:0000256" key="9">
    <source>
        <dbReference type="SAM" id="MobiDB-lite"/>
    </source>
</evidence>
<evidence type="ECO:0000256" key="4">
    <source>
        <dbReference type="ARBA" id="ARBA00023015"/>
    </source>
</evidence>
<feature type="region of interest" description="Disordered" evidence="9">
    <location>
        <begin position="222"/>
        <end position="388"/>
    </location>
</feature>
<evidence type="ECO:0000256" key="6">
    <source>
        <dbReference type="ARBA" id="ARBA00023159"/>
    </source>
</evidence>
<feature type="compositionally biased region" description="Acidic residues" evidence="9">
    <location>
        <begin position="145"/>
        <end position="172"/>
    </location>
</feature>
<evidence type="ECO:0000256" key="5">
    <source>
        <dbReference type="ARBA" id="ARBA00023125"/>
    </source>
</evidence>
<feature type="domain" description="Cysteine/serine-rich nuclear protein N-terminal" evidence="10">
    <location>
        <begin position="388"/>
        <end position="590"/>
    </location>
</feature>
<evidence type="ECO:0000256" key="2">
    <source>
        <dbReference type="ARBA" id="ARBA00008548"/>
    </source>
</evidence>
<dbReference type="Pfam" id="PF16019">
    <property type="entry name" value="CSRNP_N"/>
    <property type="match status" value="1"/>
</dbReference>
<feature type="region of interest" description="Disordered" evidence="9">
    <location>
        <begin position="443"/>
        <end position="487"/>
    </location>
</feature>
<evidence type="ECO:0000256" key="3">
    <source>
        <dbReference type="ARBA" id="ARBA00022703"/>
    </source>
</evidence>
<feature type="compositionally biased region" description="Polar residues" evidence="9">
    <location>
        <begin position="324"/>
        <end position="350"/>
    </location>
</feature>
<accession>A0A6J2U8W0</accession>
<dbReference type="GO" id="GO:0043565">
    <property type="term" value="F:sequence-specific DNA binding"/>
    <property type="evidence" value="ECO:0007669"/>
    <property type="project" value="TreeGrafter"/>
</dbReference>
<keyword evidence="6" id="KW-0010">Activator</keyword>
<reference evidence="12 13" key="1">
    <citation type="submission" date="2025-04" db="UniProtKB">
        <authorList>
            <consortium name="RefSeq"/>
        </authorList>
    </citation>
    <scope>IDENTIFICATION</scope>
    <source>
        <strain evidence="12 13">11010-0011.00</strain>
        <tissue evidence="12 13">Whole body</tissue>
    </source>
</reference>
<dbReference type="PANTHER" id="PTHR13580:SF9">
    <property type="entry name" value="AXIN1 UP-REGULATED 1, ISOFORM A"/>
    <property type="match status" value="1"/>
</dbReference>
<feature type="compositionally biased region" description="Polar residues" evidence="9">
    <location>
        <begin position="22"/>
        <end position="33"/>
    </location>
</feature>
<keyword evidence="8" id="KW-0539">Nucleus</keyword>
<evidence type="ECO:0000256" key="7">
    <source>
        <dbReference type="ARBA" id="ARBA00023163"/>
    </source>
</evidence>
<dbReference type="OrthoDB" id="5946974at2759"/>
<organism evidence="11 12">
    <name type="scientific">Drosophila lebanonensis</name>
    <name type="common">Fruit fly</name>
    <name type="synonym">Scaptodrosophila lebanonensis</name>
    <dbReference type="NCBI Taxonomy" id="7225"/>
    <lineage>
        <taxon>Eukaryota</taxon>
        <taxon>Metazoa</taxon>
        <taxon>Ecdysozoa</taxon>
        <taxon>Arthropoda</taxon>
        <taxon>Hexapoda</taxon>
        <taxon>Insecta</taxon>
        <taxon>Pterygota</taxon>
        <taxon>Neoptera</taxon>
        <taxon>Endopterygota</taxon>
        <taxon>Diptera</taxon>
        <taxon>Brachycera</taxon>
        <taxon>Muscomorpha</taxon>
        <taxon>Ephydroidea</taxon>
        <taxon>Drosophilidae</taxon>
        <taxon>Scaptodrosophila</taxon>
    </lineage>
</organism>
<feature type="compositionally biased region" description="Polar residues" evidence="9">
    <location>
        <begin position="881"/>
        <end position="899"/>
    </location>
</feature>
<evidence type="ECO:0000313" key="12">
    <source>
        <dbReference type="RefSeq" id="XP_030384420.1"/>
    </source>
</evidence>
<keyword evidence="11" id="KW-1185">Reference proteome</keyword>
<name>A0A6J2U8W0_DROLE</name>
<feature type="compositionally biased region" description="Basic and acidic residues" evidence="9">
    <location>
        <begin position="279"/>
        <end position="289"/>
    </location>
</feature>
<dbReference type="GeneID" id="115631725"/>
<dbReference type="RefSeq" id="XP_030384421.1">
    <property type="nucleotide sequence ID" value="XM_030528561.1"/>
</dbReference>